<feature type="domain" description="DnaB/C C-terminal" evidence="2">
    <location>
        <begin position="141"/>
        <end position="203"/>
    </location>
</feature>
<evidence type="ECO:0000259" key="2">
    <source>
        <dbReference type="Pfam" id="PF07261"/>
    </source>
</evidence>
<keyword evidence="4" id="KW-1185">Reference proteome</keyword>
<dbReference type="InterPro" id="IPR006343">
    <property type="entry name" value="DnaB/C_C"/>
</dbReference>
<dbReference type="Pfam" id="PF07261">
    <property type="entry name" value="DnaB_2"/>
    <property type="match status" value="1"/>
</dbReference>
<dbReference type="SUPFAM" id="SSF158499">
    <property type="entry name" value="DnaD domain-like"/>
    <property type="match status" value="1"/>
</dbReference>
<dbReference type="OrthoDB" id="9770238at2"/>
<sequence>MPFHGFTTERLIGIPPEFFTDVLPAITKPSELKVTLHLFYRLSRQRSRPRRISWDDLYRDELLRRSLQALSSLRSFEELLEEGLAAAVRRGTVLHFVEPLDGRARNWYLINTPANRQWIERMGTSGIVPPFEEPAERPGIIELYEQNIGLVTPLLLEELRTASDRYPTEWLEDAIREAVRANVRSWRYIQRMLERWAANGRETTPYQAGRPIDIEKYTGGQLGHLFRRGSDESDL</sequence>
<accession>B8G346</accession>
<dbReference type="HOGENOM" id="CLU_1160381_0_0_0"/>
<dbReference type="PANTHER" id="PTHR39196:SF1">
    <property type="entry name" value="PRIMOSOME, DNAD SUBUNIT"/>
    <property type="match status" value="1"/>
</dbReference>
<dbReference type="AlphaFoldDB" id="B8G346"/>
<dbReference type="RefSeq" id="WP_015941077.1">
    <property type="nucleotide sequence ID" value="NC_011831.1"/>
</dbReference>
<comment type="similarity">
    <text evidence="1">Belongs to the DnaB/DnaD family.</text>
</comment>
<dbReference type="KEGG" id="cag:Cagg_2341"/>
<name>B8G346_CHLAD</name>
<organism evidence="3 4">
    <name type="scientific">Chloroflexus aggregans (strain MD-66 / DSM 9485)</name>
    <dbReference type="NCBI Taxonomy" id="326427"/>
    <lineage>
        <taxon>Bacteria</taxon>
        <taxon>Bacillati</taxon>
        <taxon>Chloroflexota</taxon>
        <taxon>Chloroflexia</taxon>
        <taxon>Chloroflexales</taxon>
        <taxon>Chloroflexineae</taxon>
        <taxon>Chloroflexaceae</taxon>
        <taxon>Chloroflexus</taxon>
    </lineage>
</organism>
<dbReference type="EMBL" id="CP001337">
    <property type="protein sequence ID" value="ACL25219.1"/>
    <property type="molecule type" value="Genomic_DNA"/>
</dbReference>
<evidence type="ECO:0000313" key="4">
    <source>
        <dbReference type="Proteomes" id="UP000002508"/>
    </source>
</evidence>
<reference evidence="3" key="1">
    <citation type="submission" date="2008-12" db="EMBL/GenBank/DDBJ databases">
        <title>Complete sequence of Chloroflexus aggregans DSM 9485.</title>
        <authorList>
            <consortium name="US DOE Joint Genome Institute"/>
            <person name="Lucas S."/>
            <person name="Copeland A."/>
            <person name="Lapidus A."/>
            <person name="Glavina del Rio T."/>
            <person name="Dalin E."/>
            <person name="Tice H."/>
            <person name="Pitluck S."/>
            <person name="Foster B."/>
            <person name="Larimer F."/>
            <person name="Land M."/>
            <person name="Hauser L."/>
            <person name="Kyrpides N."/>
            <person name="Mikhailova N."/>
            <person name="Bryant D."/>
            <person name="Richardson P."/>
        </authorList>
    </citation>
    <scope>NUCLEOTIDE SEQUENCE</scope>
    <source>
        <strain evidence="3">DSM 9485</strain>
    </source>
</reference>
<gene>
    <name evidence="3" type="ordered locus">Cagg_2341</name>
</gene>
<dbReference type="NCBIfam" id="TIGR01446">
    <property type="entry name" value="DnaD_dom"/>
    <property type="match status" value="1"/>
</dbReference>
<dbReference type="InterPro" id="IPR034829">
    <property type="entry name" value="DnaD-like_sf"/>
</dbReference>
<protein>
    <submittedName>
        <fullName evidence="3">Primosome, DnaD subunit</fullName>
    </submittedName>
</protein>
<dbReference type="Gene3D" id="1.10.10.630">
    <property type="entry name" value="DnaD domain-like"/>
    <property type="match status" value="1"/>
</dbReference>
<dbReference type="eggNOG" id="COG3935">
    <property type="taxonomic scope" value="Bacteria"/>
</dbReference>
<dbReference type="STRING" id="326427.Cagg_2341"/>
<evidence type="ECO:0000256" key="1">
    <source>
        <dbReference type="ARBA" id="ARBA00093462"/>
    </source>
</evidence>
<evidence type="ECO:0000313" key="3">
    <source>
        <dbReference type="EMBL" id="ACL25219.1"/>
    </source>
</evidence>
<proteinExistence type="inferred from homology"/>
<dbReference type="PANTHER" id="PTHR39196">
    <property type="entry name" value="PRIMOSOME, DNAD SUBUNIT"/>
    <property type="match status" value="1"/>
</dbReference>
<dbReference type="Proteomes" id="UP000002508">
    <property type="component" value="Chromosome"/>
</dbReference>